<evidence type="ECO:0000313" key="5">
    <source>
        <dbReference type="Proteomes" id="UP001060104"/>
    </source>
</evidence>
<keyword evidence="5" id="KW-1185">Reference proteome</keyword>
<accession>A0A3E5G6L6</accession>
<dbReference type="AlphaFoldDB" id="A0A3E5G6L6"/>
<dbReference type="GeneID" id="69592004"/>
<dbReference type="Proteomes" id="UP000095606">
    <property type="component" value="Unassembled WGS sequence"/>
</dbReference>
<dbReference type="EMBL" id="CZAE01000031">
    <property type="protein sequence ID" value="CUQ22208.1"/>
    <property type="molecule type" value="Genomic_DNA"/>
</dbReference>
<evidence type="ECO:0000313" key="3">
    <source>
        <dbReference type="EMBL" id="UVQ74653.1"/>
    </source>
</evidence>
<evidence type="ECO:0000313" key="1">
    <source>
        <dbReference type="EMBL" id="CUQ22208.1"/>
    </source>
</evidence>
<dbReference type="EMBL" id="JANUTS010000001">
    <property type="protein sequence ID" value="MCS2794948.1"/>
    <property type="molecule type" value="Genomic_DNA"/>
</dbReference>
<evidence type="ECO:0008006" key="6">
    <source>
        <dbReference type="Google" id="ProtNLM"/>
    </source>
</evidence>
<organism evidence="1 4">
    <name type="scientific">Bacteroides faecis</name>
    <dbReference type="NCBI Taxonomy" id="674529"/>
    <lineage>
        <taxon>Bacteria</taxon>
        <taxon>Pseudomonadati</taxon>
        <taxon>Bacteroidota</taxon>
        <taxon>Bacteroidia</taxon>
        <taxon>Bacteroidales</taxon>
        <taxon>Bacteroidaceae</taxon>
        <taxon>Bacteroides</taxon>
    </lineage>
</organism>
<reference evidence="1 4" key="1">
    <citation type="submission" date="2015-09" db="EMBL/GenBank/DDBJ databases">
        <authorList>
            <consortium name="Pathogen Informatics"/>
        </authorList>
    </citation>
    <scope>NUCLEOTIDE SEQUENCE [LARGE SCALE GENOMIC DNA]</scope>
    <source>
        <strain evidence="1 4">2789STDY5834846</strain>
    </source>
</reference>
<dbReference type="EMBL" id="CP103141">
    <property type="protein sequence ID" value="UVQ74653.1"/>
    <property type="molecule type" value="Genomic_DNA"/>
</dbReference>
<accession>A0A174UQ88</accession>
<dbReference type="Proteomes" id="UP001060104">
    <property type="component" value="Chromosome"/>
</dbReference>
<name>A0A3E5G6L6_9BACE</name>
<reference evidence="2" key="2">
    <citation type="submission" date="2022-08" db="EMBL/GenBank/DDBJ databases">
        <title>Genome Sequencing of Bacteroides fragilis Group Isolates with Nanopore Technology.</title>
        <authorList>
            <person name="Tisza M.J."/>
            <person name="Smith D."/>
            <person name="Dekker J.P."/>
        </authorList>
    </citation>
    <scope>NUCLEOTIDE SEQUENCE</scope>
    <source>
        <strain evidence="2">BFG-351</strain>
        <strain evidence="3">BFG-527</strain>
    </source>
</reference>
<dbReference type="Proteomes" id="UP001204548">
    <property type="component" value="Unassembled WGS sequence"/>
</dbReference>
<evidence type="ECO:0000313" key="2">
    <source>
        <dbReference type="EMBL" id="MCS2794948.1"/>
    </source>
</evidence>
<proteinExistence type="predicted"/>
<dbReference type="RefSeq" id="WP_010539269.1">
    <property type="nucleotide sequence ID" value="NZ_CABMFH010000022.1"/>
</dbReference>
<evidence type="ECO:0000313" key="4">
    <source>
        <dbReference type="Proteomes" id="UP000095606"/>
    </source>
</evidence>
<sequence>MSNNEMQELSDKLRRGLQLAEQRLLEKNARHGKLLSQGTPDGKVIYVSATELLERLQEQEKEKRIGSEKK</sequence>
<protein>
    <recommendedName>
        <fullName evidence="6">DNA-binding protein</fullName>
    </recommendedName>
</protein>
<gene>
    <name evidence="1" type="ORF">ERS852461_04614</name>
    <name evidence="2" type="ORF">NXW97_23650</name>
    <name evidence="3" type="ORF">NXY30_27605</name>
</gene>